<dbReference type="Proteomes" id="UP001164746">
    <property type="component" value="Chromosome 9"/>
</dbReference>
<proteinExistence type="predicted"/>
<reference evidence="1" key="1">
    <citation type="submission" date="2022-11" db="EMBL/GenBank/DDBJ databases">
        <title>Centuries of genome instability and evolution in soft-shell clam transmissible cancer (bioRxiv).</title>
        <authorList>
            <person name="Hart S.F.M."/>
            <person name="Yonemitsu M.A."/>
            <person name="Giersch R.M."/>
            <person name="Beal B.F."/>
            <person name="Arriagada G."/>
            <person name="Davis B.W."/>
            <person name="Ostrander E.A."/>
            <person name="Goff S.P."/>
            <person name="Metzger M.J."/>
        </authorList>
    </citation>
    <scope>NUCLEOTIDE SEQUENCE</scope>
    <source>
        <strain evidence="1">MELC-2E11</strain>
        <tissue evidence="1">Siphon/mantle</tissue>
    </source>
</reference>
<name>A0ABY7F0H8_MYAAR</name>
<gene>
    <name evidence="1" type="ORF">MAR_005793</name>
</gene>
<evidence type="ECO:0000313" key="1">
    <source>
        <dbReference type="EMBL" id="WAR15688.1"/>
    </source>
</evidence>
<sequence length="88" mass="10023">MGLWSRDSDADRVRGINFQRLSTSGENCNTSSNCPEMRMPIDGPWYIGIQHKVNKLLSKISLETTWTRIFHGMRGQDRNGLQGLEVTL</sequence>
<dbReference type="EMBL" id="CP111020">
    <property type="protein sequence ID" value="WAR15688.1"/>
    <property type="molecule type" value="Genomic_DNA"/>
</dbReference>
<accession>A0ABY7F0H8</accession>
<protein>
    <submittedName>
        <fullName evidence="1">Uncharacterized protein</fullName>
    </submittedName>
</protein>
<organism evidence="1 2">
    <name type="scientific">Mya arenaria</name>
    <name type="common">Soft-shell clam</name>
    <dbReference type="NCBI Taxonomy" id="6604"/>
    <lineage>
        <taxon>Eukaryota</taxon>
        <taxon>Metazoa</taxon>
        <taxon>Spiralia</taxon>
        <taxon>Lophotrochozoa</taxon>
        <taxon>Mollusca</taxon>
        <taxon>Bivalvia</taxon>
        <taxon>Autobranchia</taxon>
        <taxon>Heteroconchia</taxon>
        <taxon>Euheterodonta</taxon>
        <taxon>Imparidentia</taxon>
        <taxon>Neoheterodontei</taxon>
        <taxon>Myida</taxon>
        <taxon>Myoidea</taxon>
        <taxon>Myidae</taxon>
        <taxon>Mya</taxon>
    </lineage>
</organism>
<evidence type="ECO:0000313" key="2">
    <source>
        <dbReference type="Proteomes" id="UP001164746"/>
    </source>
</evidence>
<keyword evidence="2" id="KW-1185">Reference proteome</keyword>